<dbReference type="SUPFAM" id="SSF53383">
    <property type="entry name" value="PLP-dependent transferases"/>
    <property type="match status" value="1"/>
</dbReference>
<dbReference type="PANTHER" id="PTHR43713">
    <property type="entry name" value="GLUTAMATE-1-SEMIALDEHYDE 2,1-AMINOMUTASE"/>
    <property type="match status" value="1"/>
</dbReference>
<dbReference type="AlphaFoldDB" id="A0AAW5VT12"/>
<dbReference type="PANTHER" id="PTHR43713:SF3">
    <property type="entry name" value="GLUTAMATE-1-SEMIALDEHYDE 2,1-AMINOMUTASE 1, CHLOROPLASTIC-RELATED"/>
    <property type="match status" value="1"/>
</dbReference>
<dbReference type="Gene3D" id="3.90.550.10">
    <property type="entry name" value="Spore Coat Polysaccharide Biosynthesis Protein SpsA, Chain A"/>
    <property type="match status" value="1"/>
</dbReference>
<protein>
    <submittedName>
        <fullName evidence="3">Aminotransferase class III-fold pyridoxal phosphate-dependent enzyme</fullName>
    </submittedName>
</protein>
<dbReference type="GeneID" id="94038715"/>
<dbReference type="Proteomes" id="UP001208074">
    <property type="component" value="Unassembled WGS sequence"/>
</dbReference>
<keyword evidence="2" id="KW-0663">Pyridoxal phosphate</keyword>
<dbReference type="Gene3D" id="3.40.640.10">
    <property type="entry name" value="Type I PLP-dependent aspartate aminotransferase-like (Major domain)"/>
    <property type="match status" value="1"/>
</dbReference>
<gene>
    <name evidence="3" type="ORF">OSH02_17240</name>
</gene>
<dbReference type="InterPro" id="IPR029044">
    <property type="entry name" value="Nucleotide-diphossugar_trans"/>
</dbReference>
<evidence type="ECO:0000256" key="2">
    <source>
        <dbReference type="ARBA" id="ARBA00022898"/>
    </source>
</evidence>
<dbReference type="InterPro" id="IPR015424">
    <property type="entry name" value="PyrdxlP-dep_Trfase"/>
</dbReference>
<evidence type="ECO:0000313" key="4">
    <source>
        <dbReference type="Proteomes" id="UP001208074"/>
    </source>
</evidence>
<organism evidence="3 4">
    <name type="scientific">Alcaligenes phenolicus</name>
    <dbReference type="NCBI Taxonomy" id="232846"/>
    <lineage>
        <taxon>Bacteria</taxon>
        <taxon>Pseudomonadati</taxon>
        <taxon>Pseudomonadota</taxon>
        <taxon>Betaproteobacteria</taxon>
        <taxon>Burkholderiales</taxon>
        <taxon>Alcaligenaceae</taxon>
        <taxon>Alcaligenes</taxon>
    </lineage>
</organism>
<proteinExistence type="predicted"/>
<dbReference type="EMBL" id="JAPKNB010000015">
    <property type="protein sequence ID" value="MCX5567119.1"/>
    <property type="molecule type" value="Genomic_DNA"/>
</dbReference>
<dbReference type="RefSeq" id="WP_026484917.1">
    <property type="nucleotide sequence ID" value="NZ_DAMBOE010000002.1"/>
</dbReference>
<comment type="cofactor">
    <cofactor evidence="1">
        <name>pyridoxal 5'-phosphate</name>
        <dbReference type="ChEBI" id="CHEBI:597326"/>
    </cofactor>
</comment>
<dbReference type="GO" id="GO:0030170">
    <property type="term" value="F:pyridoxal phosphate binding"/>
    <property type="evidence" value="ECO:0007669"/>
    <property type="project" value="InterPro"/>
</dbReference>
<dbReference type="InterPro" id="IPR003329">
    <property type="entry name" value="Cytidylyl_trans"/>
</dbReference>
<dbReference type="GO" id="GO:0008483">
    <property type="term" value="F:transaminase activity"/>
    <property type="evidence" value="ECO:0007669"/>
    <property type="project" value="UniProtKB-KW"/>
</dbReference>
<evidence type="ECO:0000313" key="3">
    <source>
        <dbReference type="EMBL" id="MCX5567119.1"/>
    </source>
</evidence>
<dbReference type="Pfam" id="PF02348">
    <property type="entry name" value="CTP_transf_3"/>
    <property type="match status" value="1"/>
</dbReference>
<reference evidence="3" key="1">
    <citation type="submission" date="2022-11" db="EMBL/GenBank/DDBJ databases">
        <title>Biodiversity and phylogenetic relationships of bacteria.</title>
        <authorList>
            <person name="Machado R.A.R."/>
            <person name="Bhat A."/>
            <person name="Loulou A."/>
            <person name="Kallel S."/>
        </authorList>
    </citation>
    <scope>NUCLEOTIDE SEQUENCE</scope>
    <source>
        <strain evidence="3">DSM 16503</strain>
    </source>
</reference>
<dbReference type="CDD" id="cd02518">
    <property type="entry name" value="GT2_SpsF"/>
    <property type="match status" value="1"/>
</dbReference>
<accession>A0AAW5VT12</accession>
<keyword evidence="3" id="KW-0808">Transferase</keyword>
<dbReference type="Gene3D" id="3.90.1150.10">
    <property type="entry name" value="Aspartate Aminotransferase, domain 1"/>
    <property type="match status" value="1"/>
</dbReference>
<dbReference type="InterPro" id="IPR015422">
    <property type="entry name" value="PyrdxlP-dep_Trfase_small"/>
</dbReference>
<sequence>MKTVAIVQARMGSSRLPGKVMMPVAGRPMIEVLLARLSQAKEIDQLVVATSDDKNNLPLIEHVKHLGFECAQGSEHDVLQRYLDAAKAYEADIVVRITGDCPLVDPTLVDQMISAFKTAGLDYLSNCAPPTYPDGLDIEIFTLQALERSASLTNRQHDREHVTPYLRESGQFRTKNICHEEDLSSWRWTVDEKVDLQVVQQVFEHFAPDLHFSWQEVVALQRDTPDIFLKNTQLKRNEGAVMGSGQKLWKRAKEVIPGGNMLLSKRAEMFLPEQWPAYFSKAKGCTVWDLDNNAYTDMSLMGIGTNTLGYGHPEVDEAVMRTVQNGNMSTFNAPEEVYLAEKLVELHPWADMVRFARTGGEANSIAIRIARAASGKEKVAVCGYHGWHDWYLSANLGSDESLAGHLLPGLEPKGVPSTLRGTVYPFTYNDYAGLEALVNEHDIGVIKMEVVRNMGPEDNFLHKVRDLATRKGIVLVFDECTSGFRETFGGLHKKYGVEPDMAIFGKTLGNGYAVTATIGRREIMQAAQTSFISSTFWTERIGSSAGLKTLEVMEKLRSWETITATGLKIRQQWQDLADKYELGISHWGLAALTGYTFNSKNALEYKTLITQEMLAKGYLAGNSVYVCIDHTESVVQGYFAELEPIFKLIKECEEGRPVSELLKGPVCHSGFKRLN</sequence>
<evidence type="ECO:0000256" key="1">
    <source>
        <dbReference type="ARBA" id="ARBA00001933"/>
    </source>
</evidence>
<dbReference type="Pfam" id="PF00202">
    <property type="entry name" value="Aminotran_3"/>
    <property type="match status" value="1"/>
</dbReference>
<dbReference type="InterPro" id="IPR015421">
    <property type="entry name" value="PyrdxlP-dep_Trfase_major"/>
</dbReference>
<keyword evidence="3" id="KW-0032">Aminotransferase</keyword>
<comment type="caution">
    <text evidence="3">The sequence shown here is derived from an EMBL/GenBank/DDBJ whole genome shotgun (WGS) entry which is preliminary data.</text>
</comment>
<name>A0AAW5VT12_9BURK</name>
<dbReference type="InterPro" id="IPR005814">
    <property type="entry name" value="Aminotrans_3"/>
</dbReference>
<dbReference type="SUPFAM" id="SSF53448">
    <property type="entry name" value="Nucleotide-diphospho-sugar transferases"/>
    <property type="match status" value="1"/>
</dbReference>